<dbReference type="GO" id="GO:0015297">
    <property type="term" value="F:antiporter activity"/>
    <property type="evidence" value="ECO:0007669"/>
    <property type="project" value="InterPro"/>
</dbReference>
<reference evidence="10" key="1">
    <citation type="journal article" date="2004" name="Chem. Biol.">
        <title>Biosynthetic gene cluster of the glycopeptide antibiotic teicoplanin: characterization of two glycosyltransferases and the key acyltransferase.</title>
        <authorList>
            <person name="Li T.L."/>
            <person name="Huang F."/>
            <person name="Haydock S.F."/>
            <person name="Mironenko T."/>
            <person name="Leadlay P.F."/>
            <person name="Spencer J.B."/>
        </authorList>
    </citation>
    <scope>NUCLEOTIDE SEQUENCE</scope>
</reference>
<dbReference type="EMBL" id="VIWY01000008">
    <property type="protein sequence ID" value="TWG09457.1"/>
    <property type="molecule type" value="Genomic_DNA"/>
</dbReference>
<feature type="transmembrane region" description="Helical" evidence="7">
    <location>
        <begin position="329"/>
        <end position="351"/>
    </location>
</feature>
<feature type="transmembrane region" description="Helical" evidence="7">
    <location>
        <begin position="298"/>
        <end position="317"/>
    </location>
</feature>
<proteinExistence type="predicted"/>
<feature type="transmembrane region" description="Helical" evidence="7">
    <location>
        <begin position="44"/>
        <end position="63"/>
    </location>
</feature>
<evidence type="ECO:0000313" key="12">
    <source>
        <dbReference type="Proteomes" id="UP000320239"/>
    </source>
</evidence>
<feature type="transmembrane region" description="Helical" evidence="7">
    <location>
        <begin position="275"/>
        <end position="291"/>
    </location>
</feature>
<keyword evidence="5" id="KW-0406">Ion transport</keyword>
<evidence type="ECO:0000256" key="2">
    <source>
        <dbReference type="ARBA" id="ARBA00022448"/>
    </source>
</evidence>
<dbReference type="PANTHER" id="PTHR32468">
    <property type="entry name" value="CATION/H + ANTIPORTER"/>
    <property type="match status" value="1"/>
</dbReference>
<evidence type="ECO:0000259" key="8">
    <source>
        <dbReference type="Pfam" id="PF00999"/>
    </source>
</evidence>
<keyword evidence="6 7" id="KW-0472">Membrane</keyword>
<dbReference type="InterPro" id="IPR038770">
    <property type="entry name" value="Na+/solute_symporter_sf"/>
</dbReference>
<reference evidence="11 12" key="3">
    <citation type="submission" date="2019-06" db="EMBL/GenBank/DDBJ databases">
        <title>Sequencing the genomes of 1000 actinobacteria strains.</title>
        <authorList>
            <person name="Klenk H.-P."/>
        </authorList>
    </citation>
    <scope>NUCLEOTIDE SEQUENCE [LARGE SCALE GENOMIC DNA]</scope>
    <source>
        <strain evidence="11 12">DSM 43866</strain>
    </source>
</reference>
<keyword evidence="4 7" id="KW-1133">Transmembrane helix</keyword>
<evidence type="ECO:0000313" key="11">
    <source>
        <dbReference type="EMBL" id="TWG09457.1"/>
    </source>
</evidence>
<gene>
    <name evidence="9" type="primary">tcp34</name>
    <name evidence="11" type="ORF">FHX34_108172</name>
</gene>
<name>Q6ZZH2_ACTTI</name>
<reference evidence="9" key="2">
    <citation type="journal article" date="2004" name="Microbiology">
        <title>Organization of the teicoplanin gene cluster in Actinoplanes teichomyceticus.</title>
        <authorList>
            <person name="Sosio M."/>
            <person name="Kloosterman H."/>
            <person name="Bianchi A."/>
            <person name="de Vreugd P."/>
            <person name="Dijkhuizen L."/>
            <person name="Donadio S."/>
        </authorList>
    </citation>
    <scope>NUCLEOTIDE SEQUENCE</scope>
    <source>
        <strain evidence="9">ATCC31131</strain>
    </source>
</reference>
<feature type="transmembrane region" description="Helical" evidence="7">
    <location>
        <begin position="83"/>
        <end position="103"/>
    </location>
</feature>
<feature type="transmembrane region" description="Helical" evidence="7">
    <location>
        <begin position="248"/>
        <end position="269"/>
    </location>
</feature>
<dbReference type="InterPro" id="IPR006153">
    <property type="entry name" value="Cation/H_exchanger_TM"/>
</dbReference>
<evidence type="ECO:0000256" key="7">
    <source>
        <dbReference type="SAM" id="Phobius"/>
    </source>
</evidence>
<comment type="subcellular location">
    <subcellularLocation>
        <location evidence="1">Membrane</location>
        <topology evidence="1">Multi-pass membrane protein</topology>
    </subcellularLocation>
</comment>
<dbReference type="EMBL" id="AJ605139">
    <property type="protein sequence ID" value="CAE53375.1"/>
    <property type="molecule type" value="Genomic_DNA"/>
</dbReference>
<keyword evidence="12" id="KW-1185">Reference proteome</keyword>
<keyword evidence="2" id="KW-0813">Transport</keyword>
<sequence length="453" mass="46524">MSFEAPPSSLGGHALLAFLIAVATLLLVAHLLARLAERVRMPAVVGELATGVILGPSLLGHLLPGLTDWVFPPGTDQMHLLDAVGQIGILLLVGLTGTHLDVAMVRRRKATAARISLGGLLLPLALGVGVGYQLAGWLSGAVVGDRLVFAGFMGVAMCVTAIPVIAKTLSDMRLLHRDVGQMTLAAGTIDDAVGWFLLSVVSMAATAGLTTGHVVQAVAYLLGFVVLAVLLGRPLVRRVMRLADRGEGSGSSIVTAVVVVLTGAAITQALGMEPVFGAFVAGILVGLPAAANQAKLAALRTVVLSVLAPLFLATAGFRMDLTALADPQVAIAAVLVLAIAIVGKFAGAYAGARLSRLSRWEGLAIGAGMNSRGVVEVVVALTGLRLGVLNTATYTIVVLVAIVTSVMAPPLLRYACARIAQNEDERLRKLHHDTWNGVPAGAGQSPSPAGEQA</sequence>
<dbReference type="Proteomes" id="UP000320239">
    <property type="component" value="Unassembled WGS sequence"/>
</dbReference>
<evidence type="ECO:0000256" key="1">
    <source>
        <dbReference type="ARBA" id="ARBA00004141"/>
    </source>
</evidence>
<keyword evidence="3 7" id="KW-0812">Transmembrane</keyword>
<feature type="transmembrane region" description="Helical" evidence="7">
    <location>
        <begin position="12"/>
        <end position="32"/>
    </location>
</feature>
<dbReference type="PANTHER" id="PTHR32468:SF0">
    <property type="entry name" value="K(+)_H(+) ANTIPORTER 1"/>
    <property type="match status" value="1"/>
</dbReference>
<dbReference type="GO" id="GO:0016020">
    <property type="term" value="C:membrane"/>
    <property type="evidence" value="ECO:0007669"/>
    <property type="project" value="UniProtKB-SubCell"/>
</dbReference>
<evidence type="ECO:0000313" key="9">
    <source>
        <dbReference type="EMBL" id="CAE53375.1"/>
    </source>
</evidence>
<dbReference type="EMBL" id="AJ632270">
    <property type="protein sequence ID" value="CAG15033.1"/>
    <property type="molecule type" value="Genomic_DNA"/>
</dbReference>
<feature type="transmembrane region" description="Helical" evidence="7">
    <location>
        <begin position="217"/>
        <end position="236"/>
    </location>
</feature>
<evidence type="ECO:0000313" key="10">
    <source>
        <dbReference type="EMBL" id="CAG15033.1"/>
    </source>
</evidence>
<feature type="domain" description="Cation/H+ exchanger transmembrane" evidence="8">
    <location>
        <begin position="29"/>
        <end position="411"/>
    </location>
</feature>
<dbReference type="OrthoDB" id="9793589at2"/>
<dbReference type="Pfam" id="PF00999">
    <property type="entry name" value="Na_H_Exchanger"/>
    <property type="match status" value="1"/>
</dbReference>
<evidence type="ECO:0000256" key="4">
    <source>
        <dbReference type="ARBA" id="ARBA00022989"/>
    </source>
</evidence>
<accession>Q6ZZH2</accession>
<organism evidence="10">
    <name type="scientific">Actinoplanes teichomyceticus</name>
    <dbReference type="NCBI Taxonomy" id="1867"/>
    <lineage>
        <taxon>Bacteria</taxon>
        <taxon>Bacillati</taxon>
        <taxon>Actinomycetota</taxon>
        <taxon>Actinomycetes</taxon>
        <taxon>Micromonosporales</taxon>
        <taxon>Micromonosporaceae</taxon>
        <taxon>Actinoplanes</taxon>
    </lineage>
</organism>
<feature type="transmembrane region" description="Helical" evidence="7">
    <location>
        <begin position="192"/>
        <end position="211"/>
    </location>
</feature>
<evidence type="ECO:0000256" key="3">
    <source>
        <dbReference type="ARBA" id="ARBA00022692"/>
    </source>
</evidence>
<feature type="transmembrane region" description="Helical" evidence="7">
    <location>
        <begin position="115"/>
        <end position="135"/>
    </location>
</feature>
<dbReference type="AlphaFoldDB" id="Q6ZZH2"/>
<protein>
    <submittedName>
        <fullName evidence="9">Membrane ion antiporter</fullName>
    </submittedName>
    <submittedName>
        <fullName evidence="10">Na+-H+ antiporter</fullName>
    </submittedName>
    <submittedName>
        <fullName evidence="11">Transporter (CPA2 family)</fullName>
    </submittedName>
</protein>
<dbReference type="InterPro" id="IPR050794">
    <property type="entry name" value="CPA2_transporter"/>
</dbReference>
<evidence type="ECO:0000256" key="5">
    <source>
        <dbReference type="ARBA" id="ARBA00023065"/>
    </source>
</evidence>
<feature type="transmembrane region" description="Helical" evidence="7">
    <location>
        <begin position="392"/>
        <end position="412"/>
    </location>
</feature>
<dbReference type="Gene3D" id="1.20.1530.20">
    <property type="match status" value="1"/>
</dbReference>
<evidence type="ECO:0000256" key="6">
    <source>
        <dbReference type="ARBA" id="ARBA00023136"/>
    </source>
</evidence>
<dbReference type="GO" id="GO:1902600">
    <property type="term" value="P:proton transmembrane transport"/>
    <property type="evidence" value="ECO:0007669"/>
    <property type="project" value="InterPro"/>
</dbReference>
<dbReference type="RefSeq" id="WP_122978347.1">
    <property type="nucleotide sequence ID" value="NZ_BOMX01000175.1"/>
</dbReference>
<feature type="transmembrane region" description="Helical" evidence="7">
    <location>
        <begin position="147"/>
        <end position="166"/>
    </location>
</feature>